<evidence type="ECO:0000313" key="1">
    <source>
        <dbReference type="EMBL" id="WUU58467.1"/>
    </source>
</evidence>
<organism evidence="1">
    <name type="scientific">Streptomyces althioticus</name>
    <dbReference type="NCBI Taxonomy" id="83380"/>
    <lineage>
        <taxon>Bacteria</taxon>
        <taxon>Bacillati</taxon>
        <taxon>Actinomycetota</taxon>
        <taxon>Actinomycetes</taxon>
        <taxon>Kitasatosporales</taxon>
        <taxon>Streptomycetaceae</taxon>
        <taxon>Streptomyces</taxon>
        <taxon>Streptomyces althioticus group</taxon>
    </lineage>
</organism>
<keyword evidence="1" id="KW-0614">Plasmid</keyword>
<evidence type="ECO:0008006" key="2">
    <source>
        <dbReference type="Google" id="ProtNLM"/>
    </source>
</evidence>
<accession>A0ABZ1YGL8</accession>
<geneLocation type="plasmid" evidence="1">
    <name>unnamed1</name>
</geneLocation>
<reference evidence="1" key="1">
    <citation type="submission" date="2022-10" db="EMBL/GenBank/DDBJ databases">
        <title>The complete genomes of actinobacterial strains from the NBC collection.</title>
        <authorList>
            <person name="Joergensen T.S."/>
            <person name="Alvarez Arevalo M."/>
            <person name="Sterndorff E.B."/>
            <person name="Faurdal D."/>
            <person name="Vuksanovic O."/>
            <person name="Mourched A.-S."/>
            <person name="Charusanti P."/>
            <person name="Shaw S."/>
            <person name="Blin K."/>
            <person name="Weber T."/>
        </authorList>
    </citation>
    <scope>NUCLEOTIDE SEQUENCE [LARGE SCALE GENOMIC DNA]</scope>
    <source>
        <strain evidence="1">NBC 01686</strain>
        <plasmid evidence="1">unnamed1</plasmid>
    </source>
</reference>
<dbReference type="Gene3D" id="2.60.120.620">
    <property type="entry name" value="q2cbj1_9rhob like domain"/>
    <property type="match status" value="1"/>
</dbReference>
<dbReference type="RefSeq" id="WP_331757845.1">
    <property type="nucleotide sequence ID" value="NZ_CP109208.1"/>
</dbReference>
<dbReference type="EMBL" id="CP109208">
    <property type="protein sequence ID" value="WUU58467.1"/>
    <property type="molecule type" value="Genomic_DNA"/>
</dbReference>
<proteinExistence type="predicted"/>
<name>A0ABZ1YGL8_9ACTN</name>
<sequence length="283" mass="31180">MTDITHGSRAADSQDLPPTVAAFLASYEKGPGSLAAGQNARQTDLVQALPRMQVFDSPFTFGTIDDFLPDGLYQAVLRDWPESSAFNPVAKFVDGRPDAYFGNRKERIVENWAAGDELDASTWNEVRLALRHPDFVRALFTRFAGTIEENLSTLDLDVLHTSSFKLYANVDAGVSEALGAHVDALPKLLTIVVYLDLTGPVSEFSPDRWGTALYAMKPGEIQPLAFTANADHIVAHQIQFQPNRAFVMPNTSRALHGVAGGEDGVQRRTLMCGYWLTKQRPRE</sequence>
<protein>
    <recommendedName>
        <fullName evidence="2">2OG-Fe(II) oxygenase</fullName>
    </recommendedName>
</protein>
<gene>
    <name evidence="1" type="ORF">OIE82_35395</name>
</gene>